<evidence type="ECO:0000256" key="1">
    <source>
        <dbReference type="SAM" id="SignalP"/>
    </source>
</evidence>
<dbReference type="SUPFAM" id="SSF100910">
    <property type="entry name" value="Chemosensory protein Csp2"/>
    <property type="match status" value="1"/>
</dbReference>
<dbReference type="Proteomes" id="UP001152799">
    <property type="component" value="Chromosome 16"/>
</dbReference>
<dbReference type="Pfam" id="PF03392">
    <property type="entry name" value="OS-D"/>
    <property type="match status" value="1"/>
</dbReference>
<reference evidence="2" key="1">
    <citation type="submission" date="2022-01" db="EMBL/GenBank/DDBJ databases">
        <authorList>
            <person name="King R."/>
        </authorList>
    </citation>
    <scope>NUCLEOTIDE SEQUENCE</scope>
</reference>
<organism evidence="2 3">
    <name type="scientific">Ceutorhynchus assimilis</name>
    <name type="common">cabbage seed weevil</name>
    <dbReference type="NCBI Taxonomy" id="467358"/>
    <lineage>
        <taxon>Eukaryota</taxon>
        <taxon>Metazoa</taxon>
        <taxon>Ecdysozoa</taxon>
        <taxon>Arthropoda</taxon>
        <taxon>Hexapoda</taxon>
        <taxon>Insecta</taxon>
        <taxon>Pterygota</taxon>
        <taxon>Neoptera</taxon>
        <taxon>Endopterygota</taxon>
        <taxon>Coleoptera</taxon>
        <taxon>Polyphaga</taxon>
        <taxon>Cucujiformia</taxon>
        <taxon>Curculionidae</taxon>
        <taxon>Ceutorhynchinae</taxon>
        <taxon>Ceutorhynchus</taxon>
    </lineage>
</organism>
<dbReference type="OrthoDB" id="6344725at2759"/>
<sequence>MKSFIIIGLFVAIIALALAEEEKYTTKYDNVNIDQIIQNDRLMRSYVDCCLGKKKCTKDGEELKKHLSEAIQTSCAKCSEAQKRGSRKIIRHLLKNKRSWWNELQAKYDPEGVYVKMHAEELKAEGITL</sequence>
<dbReference type="AlphaFoldDB" id="A0A9N9MGS1"/>
<evidence type="ECO:0000313" key="3">
    <source>
        <dbReference type="Proteomes" id="UP001152799"/>
    </source>
</evidence>
<gene>
    <name evidence="2" type="ORF">CEUTPL_LOCUS4618</name>
</gene>
<feature type="chain" id="PRO_5040290212" description="Chemosensory protein" evidence="1">
    <location>
        <begin position="20"/>
        <end position="129"/>
    </location>
</feature>
<accession>A0A9N9MGS1</accession>
<dbReference type="InterPro" id="IPR005055">
    <property type="entry name" value="A10/PebIII"/>
</dbReference>
<proteinExistence type="predicted"/>
<keyword evidence="1" id="KW-0732">Signal</keyword>
<evidence type="ECO:0008006" key="4">
    <source>
        <dbReference type="Google" id="ProtNLM"/>
    </source>
</evidence>
<dbReference type="PANTHER" id="PTHR11257">
    <property type="entry name" value="CHEMOSENSORY PROTEIN-RELATED"/>
    <property type="match status" value="1"/>
</dbReference>
<name>A0A9N9MGS1_9CUCU</name>
<dbReference type="EMBL" id="OU892292">
    <property type="protein sequence ID" value="CAG9763970.1"/>
    <property type="molecule type" value="Genomic_DNA"/>
</dbReference>
<dbReference type="InterPro" id="IPR036682">
    <property type="entry name" value="OS_D_A10/PebIII_sf"/>
</dbReference>
<keyword evidence="3" id="KW-1185">Reference proteome</keyword>
<evidence type="ECO:0000313" key="2">
    <source>
        <dbReference type="EMBL" id="CAG9763970.1"/>
    </source>
</evidence>
<dbReference type="Gene3D" id="1.10.2080.10">
    <property type="entry name" value="Insect odorant-binding protein A10/Ejaculatory bulb-specific protein 3"/>
    <property type="match status" value="1"/>
</dbReference>
<protein>
    <recommendedName>
        <fullName evidence="4">Chemosensory protein</fullName>
    </recommendedName>
</protein>
<dbReference type="PANTHER" id="PTHR11257:SF12">
    <property type="entry name" value="EJACULATORY BULB-SPECIFIC PROTEIN 3-RELATED"/>
    <property type="match status" value="1"/>
</dbReference>
<feature type="signal peptide" evidence="1">
    <location>
        <begin position="1"/>
        <end position="19"/>
    </location>
</feature>